<evidence type="ECO:0000256" key="1">
    <source>
        <dbReference type="SAM" id="MobiDB-lite"/>
    </source>
</evidence>
<feature type="compositionally biased region" description="Polar residues" evidence="1">
    <location>
        <begin position="141"/>
        <end position="166"/>
    </location>
</feature>
<feature type="region of interest" description="Disordered" evidence="1">
    <location>
        <begin position="140"/>
        <end position="166"/>
    </location>
</feature>
<protein>
    <submittedName>
        <fullName evidence="2">Internal scaffolding protein</fullName>
    </submittedName>
</protein>
<dbReference type="EMBL" id="PP511811">
    <property type="protein sequence ID" value="XCD07790.1"/>
    <property type="molecule type" value="Genomic_DNA"/>
</dbReference>
<organism evidence="2">
    <name type="scientific">Dulem virus 196</name>
    <dbReference type="NCBI Taxonomy" id="3145673"/>
    <lineage>
        <taxon>Viruses</taxon>
        <taxon>Monodnaviria</taxon>
        <taxon>Sangervirae</taxon>
        <taxon>Phixviricota</taxon>
        <taxon>Malgrandaviricetes</taxon>
        <taxon>Petitvirales</taxon>
        <taxon>Microviridae</taxon>
        <taxon>Microvirus</taxon>
    </lineage>
</organism>
<name>A0AAU8B621_9VIRU</name>
<sequence length="166" mass="18814">MPKRGFRNRYSEHEVYGLSFKKPSLTEQSYYEDVNIHSIVQRGMNSLPANTEKPMYGVNLNQIGDYSSVLQRSADLKNSFEDLPREVREKFNSPQEFLEFCENREKNFEEGLQLGIFAKGSEPSVFEKSIEKIANFFEKNPSLSSNTTPEVISPATGVNNSATSAN</sequence>
<dbReference type="InterPro" id="IPR014131">
    <property type="entry name" value="Chlamydia_phage_Vp3"/>
</dbReference>
<dbReference type="Pfam" id="PF09675">
    <property type="entry name" value="Chlamy_scaf"/>
    <property type="match status" value="1"/>
</dbReference>
<accession>A0AAU8B621</accession>
<evidence type="ECO:0000313" key="2">
    <source>
        <dbReference type="EMBL" id="XCD07790.1"/>
    </source>
</evidence>
<reference evidence="2" key="1">
    <citation type="submission" date="2024-03" db="EMBL/GenBank/DDBJ databases">
        <title>Diverse circular DNA viruses in blood, oral, and fecal samples of captive lemurs.</title>
        <authorList>
            <person name="Paietta E.N."/>
            <person name="Kraberger S."/>
            <person name="Lund M.C."/>
            <person name="Custer J.M."/>
            <person name="Vargas K.M."/>
            <person name="Ehmke E.E."/>
            <person name="Yoder A.D."/>
            <person name="Varsani A."/>
        </authorList>
    </citation>
    <scope>NUCLEOTIDE SEQUENCE</scope>
    <source>
        <strain evidence="2">Duke_28FS_71</strain>
    </source>
</reference>
<proteinExistence type="predicted"/>